<feature type="active site" description="Nucleophile" evidence="2">
    <location>
        <position position="11"/>
    </location>
</feature>
<keyword evidence="1 4" id="KW-0413">Isomerase</keyword>
<dbReference type="AlphaFoldDB" id="A0AAW4Z1C3"/>
<reference evidence="4" key="1">
    <citation type="submission" date="2020-05" db="EMBL/GenBank/DDBJ databases">
        <authorList>
            <person name="Wang L."/>
            <person name="Shao Z."/>
        </authorList>
    </citation>
    <scope>NUCLEOTIDE SEQUENCE</scope>
    <source>
        <strain evidence="4">MCCC 1A05776</strain>
    </source>
</reference>
<evidence type="ECO:0000256" key="1">
    <source>
        <dbReference type="PIRNR" id="PIRNR006386"/>
    </source>
</evidence>
<dbReference type="EMBL" id="JABFTS010000015">
    <property type="protein sequence ID" value="MCE8053818.1"/>
    <property type="molecule type" value="Genomic_DNA"/>
</dbReference>
<dbReference type="CDD" id="cd03022">
    <property type="entry name" value="DsbA_HCCA_Iso"/>
    <property type="match status" value="1"/>
</dbReference>
<dbReference type="GO" id="GO:0006749">
    <property type="term" value="P:glutathione metabolic process"/>
    <property type="evidence" value="ECO:0007669"/>
    <property type="project" value="TreeGrafter"/>
</dbReference>
<feature type="domain" description="DSBA-like thioredoxin" evidence="3">
    <location>
        <begin position="4"/>
        <end position="191"/>
    </location>
</feature>
<dbReference type="Pfam" id="PF01323">
    <property type="entry name" value="DSBA"/>
    <property type="match status" value="1"/>
</dbReference>
<dbReference type="InterPro" id="IPR051924">
    <property type="entry name" value="GST_Kappa/NadH"/>
</dbReference>
<dbReference type="PIRSF" id="PIRSF006386">
    <property type="entry name" value="HCCAis_GSTk"/>
    <property type="match status" value="1"/>
</dbReference>
<dbReference type="Gene3D" id="3.40.30.10">
    <property type="entry name" value="Glutaredoxin"/>
    <property type="match status" value="1"/>
</dbReference>
<proteinExistence type="inferred from homology"/>
<organism evidence="4 5">
    <name type="scientific">Billgrantia desiderata</name>
    <dbReference type="NCBI Taxonomy" id="52021"/>
    <lineage>
        <taxon>Bacteria</taxon>
        <taxon>Pseudomonadati</taxon>
        <taxon>Pseudomonadota</taxon>
        <taxon>Gammaproteobacteria</taxon>
        <taxon>Oceanospirillales</taxon>
        <taxon>Halomonadaceae</taxon>
        <taxon>Billgrantia</taxon>
    </lineage>
</organism>
<dbReference type="Proteomes" id="UP001320178">
    <property type="component" value="Unassembled WGS sequence"/>
</dbReference>
<dbReference type="RefSeq" id="WP_234240909.1">
    <property type="nucleotide sequence ID" value="NZ_JABFTS010000015.1"/>
</dbReference>
<dbReference type="EC" id="5.99.1.4" evidence="1"/>
<evidence type="ECO:0000313" key="4">
    <source>
        <dbReference type="EMBL" id="MCE8053818.1"/>
    </source>
</evidence>
<dbReference type="InterPro" id="IPR014440">
    <property type="entry name" value="HCCAis_GSTk"/>
</dbReference>
<sequence>MTFTFWFEFASTYSYPAAMKLEHLAAERDIEVHWQPFLLGPIFQAQGWNDTPFKLFPAKGRYMWRDIERLCERDGIRFHRPSQFPRSGLLAARIVNWHAQEPWVPAFVRSVYRANFEHDQDIADPAVIANCLAEVKLDAEVLLKQSQRPEVKESLRKATERAQELGIFGAPFFMAGDEPFWGYDRMEQALDWYEARMDDEE</sequence>
<dbReference type="PANTHER" id="PTHR42943:SF2">
    <property type="entry name" value="GLUTATHIONE S-TRANSFERASE KAPPA 1"/>
    <property type="match status" value="1"/>
</dbReference>
<evidence type="ECO:0000313" key="5">
    <source>
        <dbReference type="Proteomes" id="UP001320178"/>
    </source>
</evidence>
<comment type="catalytic activity">
    <reaction evidence="1">
        <text>2-hydroxychromene-2-carboxylate = (3E)-4-(2-hydroxyphenyl)-2-oxobut-3-enoate</text>
        <dbReference type="Rhea" id="RHEA:27401"/>
        <dbReference type="ChEBI" id="CHEBI:59350"/>
        <dbReference type="ChEBI" id="CHEBI:59353"/>
        <dbReference type="EC" id="5.99.1.4"/>
    </reaction>
</comment>
<protein>
    <recommendedName>
        <fullName evidence="1">2-hydroxychromene-2-carboxylate isomerase</fullName>
        <ecNumber evidence="1">5.99.1.4</ecNumber>
    </recommendedName>
</protein>
<dbReference type="GO" id="GO:0004602">
    <property type="term" value="F:glutathione peroxidase activity"/>
    <property type="evidence" value="ECO:0007669"/>
    <property type="project" value="TreeGrafter"/>
</dbReference>
<dbReference type="InterPro" id="IPR036249">
    <property type="entry name" value="Thioredoxin-like_sf"/>
</dbReference>
<dbReference type="InterPro" id="IPR001853">
    <property type="entry name" value="DSBA-like_thioredoxin_dom"/>
</dbReference>
<evidence type="ECO:0000259" key="3">
    <source>
        <dbReference type="Pfam" id="PF01323"/>
    </source>
</evidence>
<name>A0AAW4Z1C3_9GAMM</name>
<comment type="caution">
    <text evidence="4">The sequence shown here is derived from an EMBL/GenBank/DDBJ whole genome shotgun (WGS) entry which is preliminary data.</text>
</comment>
<accession>A0AAW4Z1C3</accession>
<gene>
    <name evidence="4" type="ORF">HOP61_21205</name>
</gene>
<dbReference type="GO" id="GO:0018845">
    <property type="term" value="F:2-hydroxychromene-2-carboxylate isomerase activity"/>
    <property type="evidence" value="ECO:0007669"/>
    <property type="project" value="UniProtKB-UniRule"/>
</dbReference>
<reference evidence="4" key="2">
    <citation type="journal article" date="2021" name="Front. Microbiol.">
        <title>Aerobic Denitrification and Heterotrophic Sulfur Oxidation in the Genus Halomonas Revealed by Six Novel Species Characterizations and Genome-Based Analysis.</title>
        <authorList>
            <person name="Wang L."/>
            <person name="Shao Z."/>
        </authorList>
    </citation>
    <scope>NUCLEOTIDE SEQUENCE</scope>
    <source>
        <strain evidence="4">MCCC 1A05776</strain>
    </source>
</reference>
<dbReference type="SUPFAM" id="SSF52833">
    <property type="entry name" value="Thioredoxin-like"/>
    <property type="match status" value="1"/>
</dbReference>
<evidence type="ECO:0000256" key="2">
    <source>
        <dbReference type="PIRSR" id="PIRSR006386-1"/>
    </source>
</evidence>
<comment type="similarity">
    <text evidence="1">Belongs to the GST superfamily. NadH family.</text>
</comment>
<dbReference type="InterPro" id="IPR044087">
    <property type="entry name" value="NahD-like"/>
</dbReference>
<dbReference type="PANTHER" id="PTHR42943">
    <property type="entry name" value="GLUTATHIONE S-TRANSFERASE KAPPA"/>
    <property type="match status" value="1"/>
</dbReference>
<dbReference type="GO" id="GO:1901170">
    <property type="term" value="P:naphthalene catabolic process"/>
    <property type="evidence" value="ECO:0007669"/>
    <property type="project" value="InterPro"/>
</dbReference>
<dbReference type="GO" id="GO:0004364">
    <property type="term" value="F:glutathione transferase activity"/>
    <property type="evidence" value="ECO:0007669"/>
    <property type="project" value="TreeGrafter"/>
</dbReference>